<dbReference type="EMBL" id="KV921703">
    <property type="protein sequence ID" value="ORE12334.1"/>
    <property type="molecule type" value="Genomic_DNA"/>
</dbReference>
<dbReference type="Proteomes" id="UP000242381">
    <property type="component" value="Unassembled WGS sequence"/>
</dbReference>
<evidence type="ECO:0000313" key="5">
    <source>
        <dbReference type="Proteomes" id="UP000242381"/>
    </source>
</evidence>
<keyword evidence="2" id="KW-0812">Transmembrane</keyword>
<protein>
    <recommendedName>
        <fullName evidence="3">Cas12f1-like TNB domain-containing protein</fullName>
    </recommendedName>
</protein>
<feature type="domain" description="Cas12f1-like TNB" evidence="3">
    <location>
        <begin position="96"/>
        <end position="148"/>
    </location>
</feature>
<evidence type="ECO:0000256" key="2">
    <source>
        <dbReference type="SAM" id="Phobius"/>
    </source>
</evidence>
<name>A0A1X0RK36_RHIZD</name>
<keyword evidence="1" id="KW-0238">DNA-binding</keyword>
<keyword evidence="2" id="KW-1133">Transmembrane helix</keyword>
<gene>
    <name evidence="4" type="ORF">BCV71DRAFT_240222</name>
</gene>
<dbReference type="AlphaFoldDB" id="A0A1X0RK36"/>
<dbReference type="VEuPathDB" id="FungiDB:BCV72DRAFT_263252"/>
<dbReference type="InterPro" id="IPR010095">
    <property type="entry name" value="Cas12f1-like_TNB"/>
</dbReference>
<evidence type="ECO:0000256" key="1">
    <source>
        <dbReference type="ARBA" id="ARBA00023125"/>
    </source>
</evidence>
<dbReference type="Pfam" id="PF07282">
    <property type="entry name" value="Cas12f1-like_TNB"/>
    <property type="match status" value="1"/>
</dbReference>
<organism evidence="4 5">
    <name type="scientific">Rhizopus microsporus</name>
    <dbReference type="NCBI Taxonomy" id="58291"/>
    <lineage>
        <taxon>Eukaryota</taxon>
        <taxon>Fungi</taxon>
        <taxon>Fungi incertae sedis</taxon>
        <taxon>Mucoromycota</taxon>
        <taxon>Mucoromycotina</taxon>
        <taxon>Mucoromycetes</taxon>
        <taxon>Mucorales</taxon>
        <taxon>Mucorineae</taxon>
        <taxon>Rhizopodaceae</taxon>
        <taxon>Rhizopus</taxon>
    </lineage>
</organism>
<evidence type="ECO:0000259" key="3">
    <source>
        <dbReference type="Pfam" id="PF07282"/>
    </source>
</evidence>
<keyword evidence="2" id="KW-0472">Membrane</keyword>
<sequence>MNTLNTTFSMFGVFPFQVVYYFTKATLNYGIQQQKRSDCKKNEKKKGKNKQQQYRKQVQSSNCCLWEWYVQKGHSENERLTLRCCLKKGEDAGDLLVVPIDEFKTSRNCCWCETDAFGSVNDVKNNSVFIYKTCNTLWQRDVNAAKNMACVVQKLIPEVRLIFNSQIVVLITVFLANGILDYYSLTSLNFLLRLIQKSTKRGFQ</sequence>
<evidence type="ECO:0000313" key="4">
    <source>
        <dbReference type="EMBL" id="ORE12334.1"/>
    </source>
</evidence>
<reference evidence="4 5" key="1">
    <citation type="journal article" date="2016" name="Proc. Natl. Acad. Sci. U.S.A.">
        <title>Lipid metabolic changes in an early divergent fungus govern the establishment of a mutualistic symbiosis with endobacteria.</title>
        <authorList>
            <person name="Lastovetsky O.A."/>
            <person name="Gaspar M.L."/>
            <person name="Mondo S.J."/>
            <person name="LaButti K.M."/>
            <person name="Sandor L."/>
            <person name="Grigoriev I.V."/>
            <person name="Henry S.A."/>
            <person name="Pawlowska T.E."/>
        </authorList>
    </citation>
    <scope>NUCLEOTIDE SEQUENCE [LARGE SCALE GENOMIC DNA]</scope>
    <source>
        <strain evidence="4 5">ATCC 11559</strain>
    </source>
</reference>
<accession>A0A1X0RK36</accession>
<feature type="transmembrane region" description="Helical" evidence="2">
    <location>
        <begin position="167"/>
        <end position="192"/>
    </location>
</feature>
<dbReference type="GO" id="GO:0003677">
    <property type="term" value="F:DNA binding"/>
    <property type="evidence" value="ECO:0007669"/>
    <property type="project" value="UniProtKB-KW"/>
</dbReference>
<proteinExistence type="predicted"/>